<protein>
    <submittedName>
        <fullName evidence="7">Cell wall / vacuolar inhibitor of fructosidase 2-like</fullName>
    </submittedName>
</protein>
<dbReference type="CDD" id="cd14859">
    <property type="entry name" value="PMEI_like"/>
    <property type="match status" value="1"/>
</dbReference>
<dbReference type="RefSeq" id="XP_030550639.1">
    <property type="nucleotide sequence ID" value="XM_030694779.2"/>
</dbReference>
<feature type="domain" description="Pectinesterase inhibitor" evidence="5">
    <location>
        <begin position="26"/>
        <end position="174"/>
    </location>
</feature>
<dbReference type="InterPro" id="IPR035513">
    <property type="entry name" value="Invertase/methylesterase_inhib"/>
</dbReference>
<keyword evidence="2" id="KW-1015">Disulfide bond</keyword>
<feature type="signal peptide" evidence="4">
    <location>
        <begin position="1"/>
        <end position="26"/>
    </location>
</feature>
<proteinExistence type="inferred from homology"/>
<feature type="chain" id="PRO_5034428705" evidence="4">
    <location>
        <begin position="27"/>
        <end position="179"/>
    </location>
</feature>
<gene>
    <name evidence="7" type="primary">LOC115755399</name>
</gene>
<evidence type="ECO:0000256" key="4">
    <source>
        <dbReference type="SAM" id="SignalP"/>
    </source>
</evidence>
<dbReference type="SMART" id="SM00856">
    <property type="entry name" value="PMEI"/>
    <property type="match status" value="1"/>
</dbReference>
<evidence type="ECO:0000256" key="3">
    <source>
        <dbReference type="ARBA" id="ARBA00038471"/>
    </source>
</evidence>
<name>A0A8B8QTU9_9MYRT</name>
<sequence length="179" mass="19291">MTSFSSPRLALLCFVFIALSVDPSSAATEMVKRVCDKTSDYRYCVAALYSDPRTPNADAYFLAYISFGLAYLNATHTRDHISGLLRSPGLTDRSPGLTSSLQSCSRHYAAAIAKFESAYNDLNSETFSDLAGYSGGGANAAEDCDRAFGGSAYAPLMAGRNRDLKRLSEICTVVSKLFT</sequence>
<dbReference type="Pfam" id="PF04043">
    <property type="entry name" value="PMEI"/>
    <property type="match status" value="1"/>
</dbReference>
<evidence type="ECO:0000256" key="1">
    <source>
        <dbReference type="ARBA" id="ARBA00022729"/>
    </source>
</evidence>
<dbReference type="Proteomes" id="UP000827889">
    <property type="component" value="Chromosome 9"/>
</dbReference>
<dbReference type="GO" id="GO:0004857">
    <property type="term" value="F:enzyme inhibitor activity"/>
    <property type="evidence" value="ECO:0007669"/>
    <property type="project" value="InterPro"/>
</dbReference>
<keyword evidence="1 4" id="KW-0732">Signal</keyword>
<dbReference type="SUPFAM" id="SSF101148">
    <property type="entry name" value="Plant invertase/pectin methylesterase inhibitor"/>
    <property type="match status" value="1"/>
</dbReference>
<evidence type="ECO:0000313" key="7">
    <source>
        <dbReference type="RefSeq" id="XP_030550639.1"/>
    </source>
</evidence>
<dbReference type="PANTHER" id="PTHR35357:SF8">
    <property type="entry name" value="OS01G0111000 PROTEIN"/>
    <property type="match status" value="1"/>
</dbReference>
<keyword evidence="6" id="KW-1185">Reference proteome</keyword>
<evidence type="ECO:0000259" key="5">
    <source>
        <dbReference type="SMART" id="SM00856"/>
    </source>
</evidence>
<dbReference type="AlphaFoldDB" id="A0A8B8QTU9"/>
<organism evidence="6 7">
    <name type="scientific">Rhodamnia argentea</name>
    <dbReference type="NCBI Taxonomy" id="178133"/>
    <lineage>
        <taxon>Eukaryota</taxon>
        <taxon>Viridiplantae</taxon>
        <taxon>Streptophyta</taxon>
        <taxon>Embryophyta</taxon>
        <taxon>Tracheophyta</taxon>
        <taxon>Spermatophyta</taxon>
        <taxon>Magnoliopsida</taxon>
        <taxon>eudicotyledons</taxon>
        <taxon>Gunneridae</taxon>
        <taxon>Pentapetalae</taxon>
        <taxon>rosids</taxon>
        <taxon>malvids</taxon>
        <taxon>Myrtales</taxon>
        <taxon>Myrtaceae</taxon>
        <taxon>Myrtoideae</taxon>
        <taxon>Myrteae</taxon>
        <taxon>Australasian group</taxon>
        <taxon>Rhodamnia</taxon>
    </lineage>
</organism>
<dbReference type="OrthoDB" id="1899876at2759"/>
<dbReference type="InterPro" id="IPR006501">
    <property type="entry name" value="Pectinesterase_inhib_dom"/>
</dbReference>
<dbReference type="PANTHER" id="PTHR35357">
    <property type="entry name" value="OS02G0537100 PROTEIN"/>
    <property type="match status" value="1"/>
</dbReference>
<evidence type="ECO:0000313" key="6">
    <source>
        <dbReference type="Proteomes" id="UP000827889"/>
    </source>
</evidence>
<dbReference type="KEGG" id="rarg:115755399"/>
<dbReference type="GeneID" id="115755399"/>
<accession>A0A8B8QTU9</accession>
<comment type="similarity">
    <text evidence="3">Belongs to the PMEI family.</text>
</comment>
<reference evidence="7" key="1">
    <citation type="submission" date="2025-08" db="UniProtKB">
        <authorList>
            <consortium name="RefSeq"/>
        </authorList>
    </citation>
    <scope>IDENTIFICATION</scope>
    <source>
        <tissue evidence="7">Leaf</tissue>
    </source>
</reference>
<evidence type="ECO:0000256" key="2">
    <source>
        <dbReference type="ARBA" id="ARBA00023157"/>
    </source>
</evidence>
<dbReference type="NCBIfam" id="TIGR01614">
    <property type="entry name" value="PME_inhib"/>
    <property type="match status" value="1"/>
</dbReference>
<dbReference type="Gene3D" id="1.20.140.40">
    <property type="entry name" value="Invertase/pectin methylesterase inhibitor family protein"/>
    <property type="match status" value="1"/>
</dbReference>